<reference evidence="5 6" key="1">
    <citation type="submission" date="2020-02" db="EMBL/GenBank/DDBJ databases">
        <title>Aliifodinibius halophilus 2W32, complete genome.</title>
        <authorList>
            <person name="Li Y."/>
            <person name="Wu S."/>
        </authorList>
    </citation>
    <scope>NUCLEOTIDE SEQUENCE [LARGE SCALE GENOMIC DNA]</scope>
    <source>
        <strain evidence="5 6">2W32</strain>
    </source>
</reference>
<dbReference type="Gene3D" id="1.10.10.60">
    <property type="entry name" value="Homeodomain-like"/>
    <property type="match status" value="2"/>
</dbReference>
<keyword evidence="1" id="KW-0805">Transcription regulation</keyword>
<dbReference type="EMBL" id="JAALLS010000005">
    <property type="protein sequence ID" value="NGP87735.1"/>
    <property type="molecule type" value="Genomic_DNA"/>
</dbReference>
<proteinExistence type="predicted"/>
<dbReference type="Proteomes" id="UP000479132">
    <property type="component" value="Unassembled WGS sequence"/>
</dbReference>
<dbReference type="RefSeq" id="WP_165266768.1">
    <property type="nucleotide sequence ID" value="NZ_JAALLS010000005.1"/>
</dbReference>
<keyword evidence="3" id="KW-0804">Transcription</keyword>
<protein>
    <submittedName>
        <fullName evidence="5">Helix-turn-helix transcriptional regulator</fullName>
    </submittedName>
</protein>
<organism evidence="5 6">
    <name type="scientific">Fodinibius halophilus</name>
    <dbReference type="NCBI Taxonomy" id="1736908"/>
    <lineage>
        <taxon>Bacteria</taxon>
        <taxon>Pseudomonadati</taxon>
        <taxon>Balneolota</taxon>
        <taxon>Balneolia</taxon>
        <taxon>Balneolales</taxon>
        <taxon>Balneolaceae</taxon>
        <taxon>Fodinibius</taxon>
    </lineage>
</organism>
<dbReference type="InterPro" id="IPR009057">
    <property type="entry name" value="Homeodomain-like_sf"/>
</dbReference>
<name>A0A6M1T3E0_9BACT</name>
<evidence type="ECO:0000313" key="6">
    <source>
        <dbReference type="Proteomes" id="UP000479132"/>
    </source>
</evidence>
<dbReference type="GO" id="GO:0043565">
    <property type="term" value="F:sequence-specific DNA binding"/>
    <property type="evidence" value="ECO:0007669"/>
    <property type="project" value="InterPro"/>
</dbReference>
<dbReference type="PRINTS" id="PR00032">
    <property type="entry name" value="HTHARAC"/>
</dbReference>
<evidence type="ECO:0000259" key="4">
    <source>
        <dbReference type="PROSITE" id="PS01124"/>
    </source>
</evidence>
<keyword evidence="2" id="KW-0238">DNA-binding</keyword>
<feature type="domain" description="HTH araC/xylS-type" evidence="4">
    <location>
        <begin position="31"/>
        <end position="130"/>
    </location>
</feature>
<dbReference type="InterPro" id="IPR020449">
    <property type="entry name" value="Tscrpt_reg_AraC-type_HTH"/>
</dbReference>
<dbReference type="SMART" id="SM00342">
    <property type="entry name" value="HTH_ARAC"/>
    <property type="match status" value="1"/>
</dbReference>
<accession>A0A6M1T3E0</accession>
<evidence type="ECO:0000313" key="5">
    <source>
        <dbReference type="EMBL" id="NGP87735.1"/>
    </source>
</evidence>
<dbReference type="GO" id="GO:0003700">
    <property type="term" value="F:DNA-binding transcription factor activity"/>
    <property type="evidence" value="ECO:0007669"/>
    <property type="project" value="InterPro"/>
</dbReference>
<evidence type="ECO:0000256" key="2">
    <source>
        <dbReference type="ARBA" id="ARBA00023125"/>
    </source>
</evidence>
<dbReference type="InterPro" id="IPR018060">
    <property type="entry name" value="HTH_AraC"/>
</dbReference>
<gene>
    <name evidence="5" type="ORF">G3569_05160</name>
</gene>
<dbReference type="PROSITE" id="PS01124">
    <property type="entry name" value="HTH_ARAC_FAMILY_2"/>
    <property type="match status" value="1"/>
</dbReference>
<evidence type="ECO:0000256" key="3">
    <source>
        <dbReference type="ARBA" id="ARBA00023163"/>
    </source>
</evidence>
<dbReference type="Pfam" id="PF12833">
    <property type="entry name" value="HTH_18"/>
    <property type="match status" value="1"/>
</dbReference>
<sequence length="135" mass="15547">MNQQQEGILMLVKNYLNDLSPADSNWPENVQIAVSCIHKNLFDASLNVSWLKDKCDINHKVFSARFAQYVGFYPKEYILHHRIKAAKRTLRDIDLPVTRVALAVGFNSLSAFCKAFKREMDMGPSDWREEVEEVA</sequence>
<evidence type="ECO:0000256" key="1">
    <source>
        <dbReference type="ARBA" id="ARBA00023015"/>
    </source>
</evidence>
<dbReference type="AlphaFoldDB" id="A0A6M1T3E0"/>
<keyword evidence="6" id="KW-1185">Reference proteome</keyword>
<dbReference type="SUPFAM" id="SSF46689">
    <property type="entry name" value="Homeodomain-like"/>
    <property type="match status" value="1"/>
</dbReference>
<comment type="caution">
    <text evidence="5">The sequence shown here is derived from an EMBL/GenBank/DDBJ whole genome shotgun (WGS) entry which is preliminary data.</text>
</comment>
<dbReference type="PANTHER" id="PTHR43280:SF2">
    <property type="entry name" value="HTH-TYPE TRANSCRIPTIONAL REGULATOR EXSA"/>
    <property type="match status" value="1"/>
</dbReference>
<dbReference type="PANTHER" id="PTHR43280">
    <property type="entry name" value="ARAC-FAMILY TRANSCRIPTIONAL REGULATOR"/>
    <property type="match status" value="1"/>
</dbReference>